<accession>A0A844GK30</accession>
<proteinExistence type="predicted"/>
<evidence type="ECO:0000313" key="4">
    <source>
        <dbReference type="Proteomes" id="UP000437824"/>
    </source>
</evidence>
<dbReference type="Proteomes" id="UP000437824">
    <property type="component" value="Unassembled WGS sequence"/>
</dbReference>
<name>A0A844GK30_9FIRM</name>
<feature type="region of interest" description="Disordered" evidence="1">
    <location>
        <begin position="125"/>
        <end position="178"/>
    </location>
</feature>
<evidence type="ECO:0000256" key="1">
    <source>
        <dbReference type="SAM" id="MobiDB-lite"/>
    </source>
</evidence>
<organism evidence="3 4">
    <name type="scientific">Blautia luti DSM 14534 = JCM 17040</name>
    <dbReference type="NCBI Taxonomy" id="649762"/>
    <lineage>
        <taxon>Bacteria</taxon>
        <taxon>Bacillati</taxon>
        <taxon>Bacillota</taxon>
        <taxon>Clostridia</taxon>
        <taxon>Lachnospirales</taxon>
        <taxon>Lachnospiraceae</taxon>
        <taxon>Blautia</taxon>
    </lineage>
</organism>
<gene>
    <name evidence="3" type="ORF">GKZ57_09600</name>
</gene>
<evidence type="ECO:0000259" key="2">
    <source>
        <dbReference type="Pfam" id="PF24460"/>
    </source>
</evidence>
<dbReference type="EMBL" id="WMBC01000007">
    <property type="protein sequence ID" value="MTD61512.1"/>
    <property type="molecule type" value="Genomic_DNA"/>
</dbReference>
<sequence>MSTDFFDGLVKTFSKTTRELGARAEQTIETQKIRNKIAGEERIIEKIKVDMGDIIYRRHEAGDGIDSELSSLCQEIDQHLLKIREFKDNAANLKGQKICPSCEREVDMSVSFCPYCGTPCPNPEPTEVVEDAEDDGSLEQESEVAEETGDAAEPEGVQQEEAVEEAEKQQVEEEKVEE</sequence>
<feature type="compositionally biased region" description="Acidic residues" evidence="1">
    <location>
        <begin position="127"/>
        <end position="153"/>
    </location>
</feature>
<dbReference type="InterPro" id="IPR055997">
    <property type="entry name" value="DUF7575"/>
</dbReference>
<feature type="domain" description="DUF7575" evidence="2">
    <location>
        <begin position="99"/>
        <end position="119"/>
    </location>
</feature>
<reference evidence="3 4" key="1">
    <citation type="submission" date="2019-11" db="EMBL/GenBank/DDBJ databases">
        <title>Draft genome sequence of Blautia luti DSM 14534T, isolated from human stool.</title>
        <authorList>
            <person name="Ortiz R."/>
            <person name="Melis-Arcos F."/>
            <person name="Covarrubias P."/>
            <person name="Cardenas J.P."/>
            <person name="Perez-Donoso J."/>
            <person name="Almonacid D."/>
        </authorList>
    </citation>
    <scope>NUCLEOTIDE SEQUENCE [LARGE SCALE GENOMIC DNA]</scope>
    <source>
        <strain evidence="3 4">DSM 14534</strain>
    </source>
</reference>
<comment type="caution">
    <text evidence="3">The sequence shown here is derived from an EMBL/GenBank/DDBJ whole genome shotgun (WGS) entry which is preliminary data.</text>
</comment>
<dbReference type="RefSeq" id="WP_118510503.1">
    <property type="nucleotide sequence ID" value="NZ_WMBC01000007.1"/>
</dbReference>
<feature type="compositionally biased region" description="Basic and acidic residues" evidence="1">
    <location>
        <begin position="165"/>
        <end position="178"/>
    </location>
</feature>
<evidence type="ECO:0000313" key="3">
    <source>
        <dbReference type="EMBL" id="MTD61512.1"/>
    </source>
</evidence>
<dbReference type="Pfam" id="PF24460">
    <property type="entry name" value="DUF7575"/>
    <property type="match status" value="1"/>
</dbReference>
<protein>
    <submittedName>
        <fullName evidence="3">Zinc-ribbon domain-containing protein</fullName>
    </submittedName>
</protein>
<dbReference type="AlphaFoldDB" id="A0A844GK30"/>